<evidence type="ECO:0000259" key="11">
    <source>
        <dbReference type="Pfam" id="PF07504"/>
    </source>
</evidence>
<dbReference type="PANTHER" id="PTHR33794">
    <property type="entry name" value="BACILLOLYSIN"/>
    <property type="match status" value="1"/>
</dbReference>
<evidence type="ECO:0000256" key="1">
    <source>
        <dbReference type="ARBA" id="ARBA00022670"/>
    </source>
</evidence>
<keyword evidence="4" id="KW-0378">Hydrolase</keyword>
<dbReference type="Gene3D" id="3.10.170.10">
    <property type="match status" value="1"/>
</dbReference>
<sequence length="559" mass="58767">MAATTAAAHAGHRLSGLFAGTGARPGSELAAASESPAQAEASPAANRARALLHGAAAQELHRVAADAFVARDVMIDRDGTEHVRMERTYQGLPVVGGDFVVHSRNGKLESISQGDNMRTFGRPDIQPKIDAAQARAAAASAFDGAVAAVDNAGLVVFAQGTAPTLAYQMELRGDRRNDPAPGHLTYYVDAGTGVLLHTEDRVQTAAASGTGKSVIYGNVGIVTDSVAGGGFRLFDPSRGGGATYDANNASANNFSTGYPNATLFTDADNVWGNNAMSDRASAAADAHYGVAVTWDYFKNVHARNGIFNDGKGARSVVHVGTNYVNAFWYDNGSTVRYMAYGDGDGNTYNPLVAIDVAGHEMTHGITGATAKLGYYNVKDTGGINEGISDIFGTLVEFYANNASDRGDYLIGEKVFKSNPSSTQALRAMFKQDADGNSKVCYPSAGFTAAQTARGGIYDPHYTSGVLNRVFYLASEGAVVPSGFNYTKAQLVCNNDTTIAGVGRDKIGAIMYRALTRYFVSSTTYPQARTWTLQAAADLYGASSPEHATLARAWSAANVN</sequence>
<proteinExistence type="predicted"/>
<protein>
    <submittedName>
        <fullName evidence="12">M4 family peptidase</fullName>
    </submittedName>
</protein>
<gene>
    <name evidence="12" type="ORF">D9T17_20000</name>
</gene>
<dbReference type="InterPro" id="IPR001570">
    <property type="entry name" value="Peptidase_M4_C_domain"/>
</dbReference>
<keyword evidence="6" id="KW-0482">Metalloprotease</keyword>
<feature type="domain" description="Peptidase M4" evidence="9">
    <location>
        <begin position="209"/>
        <end position="366"/>
    </location>
</feature>
<dbReference type="Gene3D" id="1.10.390.10">
    <property type="entry name" value="Neutral Protease Domain 2"/>
    <property type="match status" value="1"/>
</dbReference>
<evidence type="ECO:0000256" key="8">
    <source>
        <dbReference type="SAM" id="MobiDB-lite"/>
    </source>
</evidence>
<feature type="domain" description="Peptidase M4 C-terminal" evidence="10">
    <location>
        <begin position="378"/>
        <end position="558"/>
    </location>
</feature>
<reference evidence="12 13" key="1">
    <citation type="submission" date="2018-10" db="EMBL/GenBank/DDBJ databases">
        <title>The genome of Lysobacter enzymogenes OH11.</title>
        <authorList>
            <person name="Liu F."/>
            <person name="Zhao Y."/>
            <person name="Qian G."/>
            <person name="Chen Y."/>
            <person name="Xu H."/>
        </authorList>
    </citation>
    <scope>NUCLEOTIDE SEQUENCE [LARGE SCALE GENOMIC DNA]</scope>
    <source>
        <strain evidence="12 13">OH11</strain>
    </source>
</reference>
<evidence type="ECO:0000256" key="6">
    <source>
        <dbReference type="ARBA" id="ARBA00023049"/>
    </source>
</evidence>
<dbReference type="GO" id="GO:0046872">
    <property type="term" value="F:metal ion binding"/>
    <property type="evidence" value="ECO:0007669"/>
    <property type="project" value="UniProtKB-KW"/>
</dbReference>
<evidence type="ECO:0000313" key="12">
    <source>
        <dbReference type="EMBL" id="ROU05218.1"/>
    </source>
</evidence>
<keyword evidence="3" id="KW-0732">Signal</keyword>
<evidence type="ECO:0000259" key="10">
    <source>
        <dbReference type="Pfam" id="PF02868"/>
    </source>
</evidence>
<keyword evidence="2" id="KW-0479">Metal-binding</keyword>
<organism evidence="12 13">
    <name type="scientific">Lysobacter enzymogenes</name>
    <dbReference type="NCBI Taxonomy" id="69"/>
    <lineage>
        <taxon>Bacteria</taxon>
        <taxon>Pseudomonadati</taxon>
        <taxon>Pseudomonadota</taxon>
        <taxon>Gammaproteobacteria</taxon>
        <taxon>Lysobacterales</taxon>
        <taxon>Lysobacteraceae</taxon>
        <taxon>Lysobacter</taxon>
    </lineage>
</organism>
<dbReference type="Pfam" id="PF07504">
    <property type="entry name" value="FTP"/>
    <property type="match status" value="1"/>
</dbReference>
<dbReference type="InterPro" id="IPR011096">
    <property type="entry name" value="FTP_domain"/>
</dbReference>
<keyword evidence="1" id="KW-0645">Protease</keyword>
<evidence type="ECO:0000259" key="9">
    <source>
        <dbReference type="Pfam" id="PF01447"/>
    </source>
</evidence>
<evidence type="ECO:0000256" key="7">
    <source>
        <dbReference type="ARBA" id="ARBA00023145"/>
    </source>
</evidence>
<evidence type="ECO:0000313" key="13">
    <source>
        <dbReference type="Proteomes" id="UP000275910"/>
    </source>
</evidence>
<dbReference type="Pfam" id="PF02868">
    <property type="entry name" value="Peptidase_M4_C"/>
    <property type="match status" value="1"/>
</dbReference>
<dbReference type="InterPro" id="IPR027268">
    <property type="entry name" value="Peptidase_M4/M1_CTD_sf"/>
</dbReference>
<dbReference type="AlphaFoldDB" id="A0A3N2RCS2"/>
<evidence type="ECO:0000256" key="2">
    <source>
        <dbReference type="ARBA" id="ARBA00022723"/>
    </source>
</evidence>
<keyword evidence="5" id="KW-0862">Zinc</keyword>
<evidence type="ECO:0000256" key="5">
    <source>
        <dbReference type="ARBA" id="ARBA00022833"/>
    </source>
</evidence>
<name>A0A3N2RCS2_LYSEN</name>
<feature type="compositionally biased region" description="Low complexity" evidence="8">
    <location>
        <begin position="27"/>
        <end position="44"/>
    </location>
</feature>
<dbReference type="GO" id="GO:0006508">
    <property type="term" value="P:proteolysis"/>
    <property type="evidence" value="ECO:0007669"/>
    <property type="project" value="UniProtKB-KW"/>
</dbReference>
<dbReference type="SUPFAM" id="SSF55486">
    <property type="entry name" value="Metalloproteases ('zincins'), catalytic domain"/>
    <property type="match status" value="1"/>
</dbReference>
<feature type="domain" description="FTP" evidence="11">
    <location>
        <begin position="66"/>
        <end position="112"/>
    </location>
</feature>
<dbReference type="PANTHER" id="PTHR33794:SF1">
    <property type="entry name" value="BACILLOLYSIN"/>
    <property type="match status" value="1"/>
</dbReference>
<dbReference type="Gene3D" id="3.10.450.490">
    <property type="match status" value="1"/>
</dbReference>
<dbReference type="Pfam" id="PF01447">
    <property type="entry name" value="Peptidase_M4"/>
    <property type="match status" value="1"/>
</dbReference>
<comment type="caution">
    <text evidence="12">The sequence shown here is derived from an EMBL/GenBank/DDBJ whole genome shotgun (WGS) entry which is preliminary data.</text>
</comment>
<dbReference type="InterPro" id="IPR013856">
    <property type="entry name" value="Peptidase_M4_domain"/>
</dbReference>
<dbReference type="CDD" id="cd09597">
    <property type="entry name" value="M4_TLP"/>
    <property type="match status" value="1"/>
</dbReference>
<dbReference type="InterPro" id="IPR050728">
    <property type="entry name" value="Zinc_Metalloprotease_M4"/>
</dbReference>
<accession>A0A3N2RCS2</accession>
<keyword evidence="7" id="KW-0865">Zymogen</keyword>
<evidence type="ECO:0000256" key="4">
    <source>
        <dbReference type="ARBA" id="ARBA00022801"/>
    </source>
</evidence>
<dbReference type="EMBL" id="RCTY01000048">
    <property type="protein sequence ID" value="ROU05218.1"/>
    <property type="molecule type" value="Genomic_DNA"/>
</dbReference>
<evidence type="ECO:0000256" key="3">
    <source>
        <dbReference type="ARBA" id="ARBA00022729"/>
    </source>
</evidence>
<feature type="region of interest" description="Disordered" evidence="8">
    <location>
        <begin position="25"/>
        <end position="44"/>
    </location>
</feature>
<dbReference type="GO" id="GO:0004222">
    <property type="term" value="F:metalloendopeptidase activity"/>
    <property type="evidence" value="ECO:0007669"/>
    <property type="project" value="InterPro"/>
</dbReference>
<dbReference type="Proteomes" id="UP000275910">
    <property type="component" value="Unassembled WGS sequence"/>
</dbReference>